<gene>
    <name evidence="1" type="ORF">SCF082_LOCUS15748</name>
</gene>
<name>A0ABP0K6D2_9DINO</name>
<keyword evidence="2" id="KW-1185">Reference proteome</keyword>
<proteinExistence type="predicted"/>
<evidence type="ECO:0000313" key="1">
    <source>
        <dbReference type="EMBL" id="CAK9022347.1"/>
    </source>
</evidence>
<dbReference type="EMBL" id="CAXAMM010010113">
    <property type="protein sequence ID" value="CAK9022347.1"/>
    <property type="molecule type" value="Genomic_DNA"/>
</dbReference>
<sequence length="58" mass="6260">MWQLEGSLVPGGFSKASWAFRLLAQSSFYAGASGVSQPCILCLTQGGTKQRENPDRII</sequence>
<dbReference type="Proteomes" id="UP001642464">
    <property type="component" value="Unassembled WGS sequence"/>
</dbReference>
<reference evidence="1 2" key="1">
    <citation type="submission" date="2024-02" db="EMBL/GenBank/DDBJ databases">
        <authorList>
            <person name="Chen Y."/>
            <person name="Shah S."/>
            <person name="Dougan E. K."/>
            <person name="Thang M."/>
            <person name="Chan C."/>
        </authorList>
    </citation>
    <scope>NUCLEOTIDE SEQUENCE [LARGE SCALE GENOMIC DNA]</scope>
</reference>
<evidence type="ECO:0000313" key="2">
    <source>
        <dbReference type="Proteomes" id="UP001642464"/>
    </source>
</evidence>
<protein>
    <submittedName>
        <fullName evidence="1">Uncharacterized protein</fullName>
    </submittedName>
</protein>
<organism evidence="1 2">
    <name type="scientific">Durusdinium trenchii</name>
    <dbReference type="NCBI Taxonomy" id="1381693"/>
    <lineage>
        <taxon>Eukaryota</taxon>
        <taxon>Sar</taxon>
        <taxon>Alveolata</taxon>
        <taxon>Dinophyceae</taxon>
        <taxon>Suessiales</taxon>
        <taxon>Symbiodiniaceae</taxon>
        <taxon>Durusdinium</taxon>
    </lineage>
</organism>
<accession>A0ABP0K6D2</accession>
<comment type="caution">
    <text evidence="1">The sequence shown here is derived from an EMBL/GenBank/DDBJ whole genome shotgun (WGS) entry which is preliminary data.</text>
</comment>